<dbReference type="InterPro" id="IPR039997">
    <property type="entry name" value="TFE"/>
</dbReference>
<gene>
    <name evidence="3" type="ORF">GGI25_000984</name>
</gene>
<dbReference type="PANTHER" id="PTHR13097:SF7">
    <property type="entry name" value="GENERAL TRANSCRIPTION FACTOR IIE SUBUNIT 1"/>
    <property type="match status" value="1"/>
</dbReference>
<dbReference type="AlphaFoldDB" id="A0A9W8GBM3"/>
<evidence type="ECO:0000256" key="1">
    <source>
        <dbReference type="SAM" id="MobiDB-lite"/>
    </source>
</evidence>
<evidence type="ECO:0000259" key="2">
    <source>
        <dbReference type="SMART" id="SM00531"/>
    </source>
</evidence>
<feature type="compositionally biased region" description="Polar residues" evidence="1">
    <location>
        <begin position="426"/>
        <end position="435"/>
    </location>
</feature>
<dbReference type="Proteomes" id="UP001151518">
    <property type="component" value="Unassembled WGS sequence"/>
</dbReference>
<dbReference type="InterPro" id="IPR013083">
    <property type="entry name" value="Znf_RING/FYVE/PHD"/>
</dbReference>
<dbReference type="PANTHER" id="PTHR13097">
    <property type="entry name" value="TRANSCRIPTION INITIATION FACTOR IIE, ALPHA SUBUNIT"/>
    <property type="match status" value="1"/>
</dbReference>
<dbReference type="InterPro" id="IPR024550">
    <property type="entry name" value="TFIIEa/SarR/Rpc3_HTH_dom"/>
</dbReference>
<evidence type="ECO:0000313" key="3">
    <source>
        <dbReference type="EMBL" id="KAJ2680095.1"/>
    </source>
</evidence>
<accession>A0A9W8GBM3</accession>
<organism evidence="3 4">
    <name type="scientific">Coemansia spiralis</name>
    <dbReference type="NCBI Taxonomy" id="417178"/>
    <lineage>
        <taxon>Eukaryota</taxon>
        <taxon>Fungi</taxon>
        <taxon>Fungi incertae sedis</taxon>
        <taxon>Zoopagomycota</taxon>
        <taxon>Kickxellomycotina</taxon>
        <taxon>Kickxellomycetes</taxon>
        <taxon>Kickxellales</taxon>
        <taxon>Kickxellaceae</taxon>
        <taxon>Coemansia</taxon>
    </lineage>
</organism>
<comment type="caution">
    <text evidence="3">The sequence shown here is derived from an EMBL/GenBank/DDBJ whole genome shotgun (WGS) entry which is preliminary data.</text>
</comment>
<feature type="region of interest" description="Disordered" evidence="1">
    <location>
        <begin position="400"/>
        <end position="439"/>
    </location>
</feature>
<dbReference type="Pfam" id="PF02002">
    <property type="entry name" value="TFIIE_alpha"/>
    <property type="match status" value="1"/>
</dbReference>
<dbReference type="SMART" id="SM00531">
    <property type="entry name" value="TFIIE"/>
    <property type="match status" value="1"/>
</dbReference>
<dbReference type="GO" id="GO:0006367">
    <property type="term" value="P:transcription initiation at RNA polymerase II promoter"/>
    <property type="evidence" value="ECO:0007669"/>
    <property type="project" value="InterPro"/>
</dbReference>
<dbReference type="GO" id="GO:0005673">
    <property type="term" value="C:transcription factor TFIIE complex"/>
    <property type="evidence" value="ECO:0007669"/>
    <property type="project" value="TreeGrafter"/>
</dbReference>
<dbReference type="SUPFAM" id="SSF57783">
    <property type="entry name" value="Zinc beta-ribbon"/>
    <property type="match status" value="1"/>
</dbReference>
<dbReference type="EMBL" id="JANBTW010000007">
    <property type="protein sequence ID" value="KAJ2680095.1"/>
    <property type="molecule type" value="Genomic_DNA"/>
</dbReference>
<dbReference type="Gene3D" id="3.30.40.10">
    <property type="entry name" value="Zinc/RING finger domain, C3HC4 (zinc finger)"/>
    <property type="match status" value="1"/>
</dbReference>
<evidence type="ECO:0000313" key="4">
    <source>
        <dbReference type="Proteomes" id="UP001151518"/>
    </source>
</evidence>
<reference evidence="3" key="1">
    <citation type="submission" date="2022-07" db="EMBL/GenBank/DDBJ databases">
        <title>Phylogenomic reconstructions and comparative analyses of Kickxellomycotina fungi.</title>
        <authorList>
            <person name="Reynolds N.K."/>
            <person name="Stajich J.E."/>
            <person name="Barry K."/>
            <person name="Grigoriev I.V."/>
            <person name="Crous P."/>
            <person name="Smith M.E."/>
        </authorList>
    </citation>
    <scope>NUCLEOTIDE SEQUENCE</scope>
    <source>
        <strain evidence="3">NRRL 3115</strain>
    </source>
</reference>
<dbReference type="InterPro" id="IPR002853">
    <property type="entry name" value="TFIIE_asu"/>
</dbReference>
<protein>
    <recommendedName>
        <fullName evidence="2">Transcription initiation factor IIE subunit alpha N-terminal domain-containing protein</fullName>
    </recommendedName>
</protein>
<feature type="region of interest" description="Disordered" evidence="1">
    <location>
        <begin position="475"/>
        <end position="536"/>
    </location>
</feature>
<proteinExistence type="predicted"/>
<dbReference type="OrthoDB" id="361102at2759"/>
<sequence length="627" mass="71603">MSQESLDIVRQLVAVVARTFYKDEYIIALDYLNRHEIARSDVLHKYLHVMPREMGRIYGELEKHKLVCRVKRRDEQAENSPYQRKSAQIYFYLDYKQFVDVVKWRMWMLREQVVEKIKKEQQELGYECPRCSRRYNAFAVLSLADEETGVFKCDYCGEVLVDKMSSELSHKSQKELSDFMDQFQTIIDLLRKTDSITLPPPTPLSEVPVPNLNGDSAGDIDGKGRQGMGKGLSVARDTGISSGDTVIAFASDLSAEDAARVREIELSKKLQQNALPAWHIWSTVSGVQMVVDQKITAEARIVHTRYVERQIMRKNRWNKRERDRARAVVKDMEEQLRSIANGRSDPKEALESQLDGKSEEYYSEYYLKLAQRAGIAIPDDPRKNYQRLLDQLAKDEELEQAEAEKRKQEMERIEKERKEAAAAQSADRNSGNSYRYHNKFNSHHHYNKYNRNSHRHIRKATHRLFEFVGAELDGTANSADKSSKSKSKSNKEDTVPIDTSDNQKPNDDNALDDANGANGDVSSDSGTDGVANHDAEVPDPFLEGIYALSKAKRRKLGLDGSVSVELADSVPDSIVIESPSHVPNVEIYIKGRPKPMAEVTSQDEGDMTLEEYTNYWNAWHQEQPALS</sequence>
<feature type="compositionally biased region" description="Basic and acidic residues" evidence="1">
    <location>
        <begin position="402"/>
        <end position="420"/>
    </location>
</feature>
<feature type="domain" description="Transcription initiation factor IIE subunit alpha N-terminal" evidence="2">
    <location>
        <begin position="23"/>
        <end position="174"/>
    </location>
</feature>
<name>A0A9W8GBM3_9FUNG</name>